<dbReference type="InterPro" id="IPR037925">
    <property type="entry name" value="FlgE/F/G-like"/>
</dbReference>
<dbReference type="PANTHER" id="PTHR30435:SF1">
    <property type="entry name" value="FLAGELLAR HOOK PROTEIN FLGE"/>
    <property type="match status" value="1"/>
</dbReference>
<dbReference type="PROSITE" id="PS00588">
    <property type="entry name" value="FLAGELLA_BB_ROD"/>
    <property type="match status" value="1"/>
</dbReference>
<evidence type="ECO:0000313" key="10">
    <source>
        <dbReference type="EMBL" id="SOB59119.1"/>
    </source>
</evidence>
<reference evidence="11" key="1">
    <citation type="submission" date="2017-09" db="EMBL/GenBank/DDBJ databases">
        <authorList>
            <person name="Regsiter A."/>
            <person name="William W."/>
        </authorList>
    </citation>
    <scope>NUCLEOTIDE SEQUENCE [LARGE SCALE GENOMIC DNA]</scope>
    <source>
        <strain evidence="11">500-1</strain>
    </source>
</reference>
<sequence>MSFSTMYVGATGVVAHGDRMQVIGNNLANVSTVGYKRADAQFTDLLSQQMATGSAGYESGAYSASQIGKGVAVGDIRSIFREGGLESSNTSTDMAITGNGFFGVRKVGDTVTGTGATHYTRAGNFRFNNEAYLVDPSGYRLQGYAIDRETGTVSSSATDVQLPYQDVMANGQTTRLVRSEPRASTSIDMITNLDALAGDLYTNADNPFFAMLDAYDGSDPTASTPFGSNLPAYSSSLNIYDEDGNQHDLTVYFDPVSSSSISNANPGYTYWEYLIAVPGSSDGSGAYGTSGAGLAGVGVLTFNGEGEVVNQSAYSLNGTDGKNLSNWGPASFNEEGIPQFTVTLGEDGSATGGTQTLSFDVGLNSDTSSWQSGASSIAGIGTDTNSLISLASMNRDISSTTSFDDGSATLFQNQDGFAWGYLQNTSISREGFLRGHFSNGQTEDFYQIAMYRFNSEWGLRRDGGNNFVSTEASGNPIEGVAEEGGRGTIQGSTLEMSNVDMAEEFAKMIVTQRGYQANTKVITTSDSILNTTITIKR</sequence>
<dbReference type="PANTHER" id="PTHR30435">
    <property type="entry name" value="FLAGELLAR PROTEIN"/>
    <property type="match status" value="1"/>
</dbReference>
<evidence type="ECO:0000259" key="6">
    <source>
        <dbReference type="Pfam" id="PF00460"/>
    </source>
</evidence>
<dbReference type="OrthoDB" id="9804559at2"/>
<dbReference type="NCBIfam" id="TIGR03506">
    <property type="entry name" value="FlgEFG_subfam"/>
    <property type="match status" value="1"/>
</dbReference>
<dbReference type="SUPFAM" id="SSF117143">
    <property type="entry name" value="Flagellar hook protein flgE"/>
    <property type="match status" value="1"/>
</dbReference>
<dbReference type="InterPro" id="IPR001444">
    <property type="entry name" value="Flag_bb_rod_N"/>
</dbReference>
<dbReference type="KEGG" id="pprf:DPRO_2214"/>
<dbReference type="RefSeq" id="WP_097012033.1">
    <property type="nucleotide sequence ID" value="NZ_LT907975.1"/>
</dbReference>
<evidence type="ECO:0000259" key="9">
    <source>
        <dbReference type="Pfam" id="PF22692"/>
    </source>
</evidence>
<keyword evidence="11" id="KW-1185">Reference proteome</keyword>
<keyword evidence="4 5" id="KW-0975">Bacterial flagellum</keyword>
<keyword evidence="10" id="KW-0966">Cell projection</keyword>
<proteinExistence type="inferred from homology"/>
<dbReference type="InterPro" id="IPR037058">
    <property type="entry name" value="Falgellar_hook_FlgE_sf"/>
</dbReference>
<keyword evidence="10" id="KW-0969">Cilium</keyword>
<dbReference type="InterPro" id="IPR011491">
    <property type="entry name" value="FlgE_D2"/>
</dbReference>
<evidence type="ECO:0000313" key="11">
    <source>
        <dbReference type="Proteomes" id="UP000219215"/>
    </source>
</evidence>
<evidence type="ECO:0000256" key="1">
    <source>
        <dbReference type="ARBA" id="ARBA00004117"/>
    </source>
</evidence>
<dbReference type="InterPro" id="IPR053967">
    <property type="entry name" value="LlgE_F_G-like_D1"/>
</dbReference>
<comment type="function">
    <text evidence="5">A flexible structure which links the flagellar filament to the drive apparatus in the basal body.</text>
</comment>
<dbReference type="InterPro" id="IPR019776">
    <property type="entry name" value="Flagellar_basal_body_rod_CS"/>
</dbReference>
<evidence type="ECO:0000256" key="3">
    <source>
        <dbReference type="ARBA" id="ARBA00019015"/>
    </source>
</evidence>
<feature type="domain" description="Flagellar basal body rod protein N-terminal" evidence="6">
    <location>
        <begin position="6"/>
        <end position="36"/>
    </location>
</feature>
<evidence type="ECO:0000256" key="4">
    <source>
        <dbReference type="ARBA" id="ARBA00023143"/>
    </source>
</evidence>
<dbReference type="Gene3D" id="2.60.98.20">
    <property type="entry name" value="Flagellar hook protein FlgE"/>
    <property type="match status" value="1"/>
</dbReference>
<evidence type="ECO:0000259" key="8">
    <source>
        <dbReference type="Pfam" id="PF07559"/>
    </source>
</evidence>
<dbReference type="Pfam" id="PF06429">
    <property type="entry name" value="Flg_bbr_C"/>
    <property type="match status" value="1"/>
</dbReference>
<dbReference type="GO" id="GO:0009425">
    <property type="term" value="C:bacterial-type flagellum basal body"/>
    <property type="evidence" value="ECO:0007669"/>
    <property type="project" value="UniProtKB-SubCell"/>
</dbReference>
<name>A0A2C8F992_9BACT</name>
<dbReference type="EMBL" id="LT907975">
    <property type="protein sequence ID" value="SOB59119.1"/>
    <property type="molecule type" value="Genomic_DNA"/>
</dbReference>
<dbReference type="GO" id="GO:0071978">
    <property type="term" value="P:bacterial-type flagellum-dependent swarming motility"/>
    <property type="evidence" value="ECO:0007669"/>
    <property type="project" value="TreeGrafter"/>
</dbReference>
<protein>
    <recommendedName>
        <fullName evidence="3 5">Flagellar hook protein FlgE</fullName>
    </recommendedName>
</protein>
<evidence type="ECO:0000256" key="2">
    <source>
        <dbReference type="ARBA" id="ARBA00009677"/>
    </source>
</evidence>
<feature type="domain" description="Flagellar hook protein FlgE/F/G-like D1" evidence="9">
    <location>
        <begin position="95"/>
        <end position="150"/>
    </location>
</feature>
<dbReference type="InterPro" id="IPR020013">
    <property type="entry name" value="Flagellar_FlgE/F/G"/>
</dbReference>
<gene>
    <name evidence="10" type="ORF">DPRO_2214</name>
</gene>
<dbReference type="InterPro" id="IPR010930">
    <property type="entry name" value="Flg_bb/hook_C_dom"/>
</dbReference>
<organism evidence="10 11">
    <name type="scientific">Pseudodesulfovibrio profundus</name>
    <dbReference type="NCBI Taxonomy" id="57320"/>
    <lineage>
        <taxon>Bacteria</taxon>
        <taxon>Pseudomonadati</taxon>
        <taxon>Thermodesulfobacteriota</taxon>
        <taxon>Desulfovibrionia</taxon>
        <taxon>Desulfovibrionales</taxon>
        <taxon>Desulfovibrionaceae</taxon>
    </lineage>
</organism>
<feature type="domain" description="Flagellar basal-body/hook protein C-terminal" evidence="7">
    <location>
        <begin position="492"/>
        <end position="534"/>
    </location>
</feature>
<dbReference type="Proteomes" id="UP000219215">
    <property type="component" value="Chromosome DPRO"/>
</dbReference>
<comment type="subcellular location">
    <subcellularLocation>
        <location evidence="1 5">Bacterial flagellum basal body</location>
    </subcellularLocation>
</comment>
<comment type="similarity">
    <text evidence="2 5">Belongs to the flagella basal body rod proteins family.</text>
</comment>
<dbReference type="AlphaFoldDB" id="A0A2C8F992"/>
<accession>A0A2C8F992</accession>
<dbReference type="GO" id="GO:0005829">
    <property type="term" value="C:cytosol"/>
    <property type="evidence" value="ECO:0007669"/>
    <property type="project" value="TreeGrafter"/>
</dbReference>
<evidence type="ECO:0000256" key="5">
    <source>
        <dbReference type="RuleBase" id="RU362116"/>
    </source>
</evidence>
<feature type="domain" description="Flagellar hook protein FlgE D2" evidence="8">
    <location>
        <begin position="217"/>
        <end position="417"/>
    </location>
</feature>
<dbReference type="Pfam" id="PF00460">
    <property type="entry name" value="Flg_bb_rod"/>
    <property type="match status" value="1"/>
</dbReference>
<dbReference type="Pfam" id="PF22692">
    <property type="entry name" value="LlgE_F_G_D1"/>
    <property type="match status" value="1"/>
</dbReference>
<dbReference type="GO" id="GO:0009424">
    <property type="term" value="C:bacterial-type flagellum hook"/>
    <property type="evidence" value="ECO:0007669"/>
    <property type="project" value="TreeGrafter"/>
</dbReference>
<dbReference type="Pfam" id="PF07559">
    <property type="entry name" value="FlgE_D2"/>
    <property type="match status" value="1"/>
</dbReference>
<evidence type="ECO:0000259" key="7">
    <source>
        <dbReference type="Pfam" id="PF06429"/>
    </source>
</evidence>
<keyword evidence="10" id="KW-0282">Flagellum</keyword>